<dbReference type="Proteomes" id="UP001153709">
    <property type="component" value="Chromosome 9"/>
</dbReference>
<dbReference type="OrthoDB" id="6769155at2759"/>
<reference evidence="2" key="1">
    <citation type="submission" date="2022-01" db="EMBL/GenBank/DDBJ databases">
        <authorList>
            <person name="King R."/>
        </authorList>
    </citation>
    <scope>NUCLEOTIDE SEQUENCE</scope>
</reference>
<evidence type="ECO:0000256" key="1">
    <source>
        <dbReference type="SAM" id="MobiDB-lite"/>
    </source>
</evidence>
<accession>A0A9N9XIN7</accession>
<evidence type="ECO:0000313" key="3">
    <source>
        <dbReference type="Proteomes" id="UP001153709"/>
    </source>
</evidence>
<evidence type="ECO:0008006" key="4">
    <source>
        <dbReference type="Google" id="ProtNLM"/>
    </source>
</evidence>
<dbReference type="EMBL" id="OU898284">
    <property type="protein sequence ID" value="CAG9840883.1"/>
    <property type="molecule type" value="Genomic_DNA"/>
</dbReference>
<feature type="region of interest" description="Disordered" evidence="1">
    <location>
        <begin position="92"/>
        <end position="113"/>
    </location>
</feature>
<protein>
    <recommendedName>
        <fullName evidence="4">Endonuclease-reverse transcriptase</fullName>
    </recommendedName>
</protein>
<gene>
    <name evidence="2" type="ORF">DIABBA_LOCUS13501</name>
</gene>
<keyword evidence="3" id="KW-1185">Reference proteome</keyword>
<organism evidence="2 3">
    <name type="scientific">Diabrotica balteata</name>
    <name type="common">Banded cucumber beetle</name>
    <dbReference type="NCBI Taxonomy" id="107213"/>
    <lineage>
        <taxon>Eukaryota</taxon>
        <taxon>Metazoa</taxon>
        <taxon>Ecdysozoa</taxon>
        <taxon>Arthropoda</taxon>
        <taxon>Hexapoda</taxon>
        <taxon>Insecta</taxon>
        <taxon>Pterygota</taxon>
        <taxon>Neoptera</taxon>
        <taxon>Endopterygota</taxon>
        <taxon>Coleoptera</taxon>
        <taxon>Polyphaga</taxon>
        <taxon>Cucujiformia</taxon>
        <taxon>Chrysomeloidea</taxon>
        <taxon>Chrysomelidae</taxon>
        <taxon>Galerucinae</taxon>
        <taxon>Diabroticina</taxon>
        <taxon>Diabroticites</taxon>
        <taxon>Diabrotica</taxon>
    </lineage>
</organism>
<evidence type="ECO:0000313" key="2">
    <source>
        <dbReference type="EMBL" id="CAG9840883.1"/>
    </source>
</evidence>
<name>A0A9N9XIN7_DIABA</name>
<proteinExistence type="predicted"/>
<dbReference type="AlphaFoldDB" id="A0A9N9XIN7"/>
<sequence length="113" mass="13410">MCLKRRVYDKCILPVTTYGLENMAFTKKTLEQLSTTQRAKEGHARVSLRDRIQNTDISERTKIIDVTEHTARLKWQWVGHVARDNPEKWTQINKLETRRKQTRSNRTTEEVAR</sequence>